<gene>
    <name evidence="19" type="primary">cobS</name>
    <name evidence="20" type="ORF">C4F51_08610</name>
</gene>
<evidence type="ECO:0000313" key="21">
    <source>
        <dbReference type="Proteomes" id="UP000652567"/>
    </source>
</evidence>
<dbReference type="GO" id="GO:0009236">
    <property type="term" value="P:cobalamin biosynthetic process"/>
    <property type="evidence" value="ECO:0007669"/>
    <property type="project" value="UniProtKB-UniRule"/>
</dbReference>
<dbReference type="NCBIfam" id="NF001278">
    <property type="entry name" value="PRK00235.1-5"/>
    <property type="match status" value="1"/>
</dbReference>
<comment type="similarity">
    <text evidence="4 19">Belongs to the CobS family.</text>
</comment>
<evidence type="ECO:0000256" key="16">
    <source>
        <dbReference type="ARBA" id="ARBA00032853"/>
    </source>
</evidence>
<dbReference type="EMBL" id="PRDL01000001">
    <property type="protein sequence ID" value="MBE8717246.1"/>
    <property type="molecule type" value="Genomic_DNA"/>
</dbReference>
<keyword evidence="7 19" id="KW-1003">Cell membrane</keyword>
<proteinExistence type="inferred from homology"/>
<dbReference type="GO" id="GO:0005886">
    <property type="term" value="C:plasma membrane"/>
    <property type="evidence" value="ECO:0007669"/>
    <property type="project" value="UniProtKB-SubCell"/>
</dbReference>
<dbReference type="HAMAP" id="MF_00719">
    <property type="entry name" value="CobS"/>
    <property type="match status" value="1"/>
</dbReference>
<comment type="cofactor">
    <cofactor evidence="1 19">
        <name>Mg(2+)</name>
        <dbReference type="ChEBI" id="CHEBI:18420"/>
    </cofactor>
</comment>
<comment type="caution">
    <text evidence="20">The sequence shown here is derived from an EMBL/GenBank/DDBJ whole genome shotgun (WGS) entry which is preliminary data.</text>
</comment>
<dbReference type="NCBIfam" id="TIGR00317">
    <property type="entry name" value="cobS"/>
    <property type="match status" value="1"/>
</dbReference>
<evidence type="ECO:0000256" key="9">
    <source>
        <dbReference type="ARBA" id="ARBA00022679"/>
    </source>
</evidence>
<accession>A0A928V5I9</accession>
<feature type="transmembrane region" description="Helical" evidence="19">
    <location>
        <begin position="137"/>
        <end position="156"/>
    </location>
</feature>
<keyword evidence="8 19" id="KW-0169">Cobalamin biosynthesis</keyword>
<dbReference type="PANTHER" id="PTHR34148:SF1">
    <property type="entry name" value="ADENOSYLCOBINAMIDE-GDP RIBAZOLETRANSFERASE"/>
    <property type="match status" value="1"/>
</dbReference>
<evidence type="ECO:0000256" key="7">
    <source>
        <dbReference type="ARBA" id="ARBA00022475"/>
    </source>
</evidence>
<keyword evidence="21" id="KW-1185">Reference proteome</keyword>
<comment type="function">
    <text evidence="14 19">Joins adenosylcobinamide-GDP and alpha-ribazole to generate adenosylcobalamin (Ado-cobalamin). Also synthesizes adenosylcobalamin 5'-phosphate from adenosylcobinamide-GDP and alpha-ribazole 5'-phosphate.</text>
</comment>
<evidence type="ECO:0000256" key="11">
    <source>
        <dbReference type="ARBA" id="ARBA00022842"/>
    </source>
</evidence>
<comment type="subcellular location">
    <subcellularLocation>
        <location evidence="2 19">Cell membrane</location>
        <topology evidence="2 19">Multi-pass membrane protein</topology>
    </subcellularLocation>
</comment>
<evidence type="ECO:0000256" key="13">
    <source>
        <dbReference type="ARBA" id="ARBA00023136"/>
    </source>
</evidence>
<evidence type="ECO:0000256" key="5">
    <source>
        <dbReference type="ARBA" id="ARBA00013200"/>
    </source>
</evidence>
<dbReference type="EC" id="2.7.8.26" evidence="5 19"/>
<keyword evidence="13 19" id="KW-0472">Membrane</keyword>
<comment type="catalytic activity">
    <reaction evidence="18 19">
        <text>alpha-ribazole 5'-phosphate + adenosylcob(III)inamide-GDP = adenosylcob(III)alamin 5'-phosphate + GMP + H(+)</text>
        <dbReference type="Rhea" id="RHEA:23560"/>
        <dbReference type="ChEBI" id="CHEBI:15378"/>
        <dbReference type="ChEBI" id="CHEBI:57918"/>
        <dbReference type="ChEBI" id="CHEBI:58115"/>
        <dbReference type="ChEBI" id="CHEBI:60487"/>
        <dbReference type="ChEBI" id="CHEBI:60493"/>
        <dbReference type="EC" id="2.7.8.26"/>
    </reaction>
</comment>
<keyword evidence="9 19" id="KW-0808">Transferase</keyword>
<dbReference type="Pfam" id="PF02654">
    <property type="entry name" value="CobS"/>
    <property type="match status" value="1"/>
</dbReference>
<dbReference type="GO" id="GO:0051073">
    <property type="term" value="F:adenosylcobinamide-GDP ribazoletransferase activity"/>
    <property type="evidence" value="ECO:0007669"/>
    <property type="project" value="UniProtKB-UniRule"/>
</dbReference>
<dbReference type="AlphaFoldDB" id="A0A928V5I9"/>
<comment type="pathway">
    <text evidence="3 19">Cofactor biosynthesis; adenosylcobalamin biosynthesis; adenosylcobalamin from cob(II)yrinate a,c-diamide: step 7/7.</text>
</comment>
<sequence>MKAIIIAFLFLTRFPMPRIENISAADNGRSLGAFPLVGLVIGLLLAAIAWLGHFLLPPIALAALILVVWVFITGGLHLDGLADSADAWLGGYGNRERTLEIMKDPRCGSAAVMTVSCLLIFKFSLLVALLETHSAWWLVLPPLLGRCASVVLMMITPYARASGLGADFNSAMPRKSLWLIISGVAIMCALFLPWIFTLAVTLCVIPTFFGLRQLMISRLNGTTGDTAGALLEIIEAAVLFGLTMGFYQTLTGF</sequence>
<feature type="transmembrane region" description="Helical" evidence="19">
    <location>
        <begin position="34"/>
        <end position="52"/>
    </location>
</feature>
<evidence type="ECO:0000256" key="14">
    <source>
        <dbReference type="ARBA" id="ARBA00025228"/>
    </source>
</evidence>
<feature type="transmembrane region" description="Helical" evidence="19">
    <location>
        <begin position="176"/>
        <end position="209"/>
    </location>
</feature>
<evidence type="ECO:0000256" key="4">
    <source>
        <dbReference type="ARBA" id="ARBA00010561"/>
    </source>
</evidence>
<protein>
    <recommendedName>
        <fullName evidence="6 19">Adenosylcobinamide-GDP ribazoletransferase</fullName>
        <ecNumber evidence="5 19">2.7.8.26</ecNumber>
    </recommendedName>
    <alternativeName>
        <fullName evidence="16 19">Cobalamin synthase</fullName>
    </alternativeName>
    <alternativeName>
        <fullName evidence="15 19">Cobalamin-5'-phosphate synthase</fullName>
    </alternativeName>
</protein>
<dbReference type="Proteomes" id="UP000652567">
    <property type="component" value="Unassembled WGS sequence"/>
</dbReference>
<evidence type="ECO:0000256" key="10">
    <source>
        <dbReference type="ARBA" id="ARBA00022692"/>
    </source>
</evidence>
<keyword evidence="11 19" id="KW-0460">Magnesium</keyword>
<evidence type="ECO:0000256" key="17">
    <source>
        <dbReference type="ARBA" id="ARBA00048623"/>
    </source>
</evidence>
<evidence type="ECO:0000256" key="2">
    <source>
        <dbReference type="ARBA" id="ARBA00004651"/>
    </source>
</evidence>
<keyword evidence="12 19" id="KW-1133">Transmembrane helix</keyword>
<feature type="transmembrane region" description="Helical" evidence="19">
    <location>
        <begin position="110"/>
        <end position="130"/>
    </location>
</feature>
<evidence type="ECO:0000256" key="19">
    <source>
        <dbReference type="HAMAP-Rule" id="MF_00719"/>
    </source>
</evidence>
<evidence type="ECO:0000256" key="3">
    <source>
        <dbReference type="ARBA" id="ARBA00004663"/>
    </source>
</evidence>
<evidence type="ECO:0000313" key="20">
    <source>
        <dbReference type="EMBL" id="MBE8717246.1"/>
    </source>
</evidence>
<comment type="catalytic activity">
    <reaction evidence="17 19">
        <text>alpha-ribazole + adenosylcob(III)inamide-GDP = adenosylcob(III)alamin + GMP + H(+)</text>
        <dbReference type="Rhea" id="RHEA:16049"/>
        <dbReference type="ChEBI" id="CHEBI:10329"/>
        <dbReference type="ChEBI" id="CHEBI:15378"/>
        <dbReference type="ChEBI" id="CHEBI:18408"/>
        <dbReference type="ChEBI" id="CHEBI:58115"/>
        <dbReference type="ChEBI" id="CHEBI:60487"/>
        <dbReference type="EC" id="2.7.8.26"/>
    </reaction>
</comment>
<organism evidence="20 21">
    <name type="scientific">Cellvibrio polysaccharolyticus</name>
    <dbReference type="NCBI Taxonomy" id="2082724"/>
    <lineage>
        <taxon>Bacteria</taxon>
        <taxon>Pseudomonadati</taxon>
        <taxon>Pseudomonadota</taxon>
        <taxon>Gammaproteobacteria</taxon>
        <taxon>Cellvibrionales</taxon>
        <taxon>Cellvibrionaceae</taxon>
        <taxon>Cellvibrio</taxon>
    </lineage>
</organism>
<dbReference type="InterPro" id="IPR003805">
    <property type="entry name" value="CobS"/>
</dbReference>
<feature type="transmembrane region" description="Helical" evidence="19">
    <location>
        <begin position="229"/>
        <end position="247"/>
    </location>
</feature>
<evidence type="ECO:0000256" key="1">
    <source>
        <dbReference type="ARBA" id="ARBA00001946"/>
    </source>
</evidence>
<reference evidence="20" key="1">
    <citation type="submission" date="2018-07" db="EMBL/GenBank/DDBJ databases">
        <title>Genome assembly of strain Ka43.</title>
        <authorList>
            <person name="Kukolya J."/>
            <person name="Nagy I."/>
            <person name="Horvath B."/>
            <person name="Toth A."/>
        </authorList>
    </citation>
    <scope>NUCLEOTIDE SEQUENCE</scope>
    <source>
        <strain evidence="20">KB43</strain>
    </source>
</reference>
<dbReference type="GO" id="GO:0008818">
    <property type="term" value="F:cobalamin 5'-phosphate synthase activity"/>
    <property type="evidence" value="ECO:0007669"/>
    <property type="project" value="UniProtKB-UniRule"/>
</dbReference>
<evidence type="ECO:0000256" key="8">
    <source>
        <dbReference type="ARBA" id="ARBA00022573"/>
    </source>
</evidence>
<feature type="transmembrane region" description="Helical" evidence="19">
    <location>
        <begin position="59"/>
        <end position="78"/>
    </location>
</feature>
<evidence type="ECO:0000256" key="18">
    <source>
        <dbReference type="ARBA" id="ARBA00049504"/>
    </source>
</evidence>
<dbReference type="PANTHER" id="PTHR34148">
    <property type="entry name" value="ADENOSYLCOBINAMIDE-GDP RIBAZOLETRANSFERASE"/>
    <property type="match status" value="1"/>
</dbReference>
<keyword evidence="10 19" id="KW-0812">Transmembrane</keyword>
<evidence type="ECO:0000256" key="12">
    <source>
        <dbReference type="ARBA" id="ARBA00022989"/>
    </source>
</evidence>
<evidence type="ECO:0000256" key="15">
    <source>
        <dbReference type="ARBA" id="ARBA00032605"/>
    </source>
</evidence>
<evidence type="ECO:0000256" key="6">
    <source>
        <dbReference type="ARBA" id="ARBA00015850"/>
    </source>
</evidence>
<name>A0A928V5I9_9GAMM</name>